<protein>
    <submittedName>
        <fullName evidence="4">Putative Iron dicitrate transport regulator FecR</fullName>
    </submittedName>
</protein>
<feature type="domain" description="FecR protein" evidence="2">
    <location>
        <begin position="118"/>
        <end position="206"/>
    </location>
</feature>
<dbReference type="Pfam" id="PF16220">
    <property type="entry name" value="DUF4880"/>
    <property type="match status" value="1"/>
</dbReference>
<evidence type="ECO:0000313" key="5">
    <source>
        <dbReference type="Proteomes" id="UP000509458"/>
    </source>
</evidence>
<sequence>MQVDYSQTPTTIELIATEWFVKLNSNELDVDGKQELEVWLNASETHRVAFEKVALLWQDTGNCDSLIFNKTTLTDGHKTKNVSFFYTTLSAAAMLIVCFLSFVDFPFDSGKNHTYRISSTFEGNKTLPLADGSVVTLSGNSQLDVDFTSNQRNIVLLSGTAHFQVSPDKTRPFTVYSKGIYTRAVGTAFQVKMDDDIQISVTEGTVAVGDTHQEIQRFIKISNGKQINVELAGRTMSEISTFDEKTALSWINGRFIYEDAPLNEIISDLNRYREKKLYVGNSVSTKIKIDASFDIQNIDSFLNGLAISHNIYTQETADRTVLVQQPGRE</sequence>
<dbReference type="EMBL" id="LR812090">
    <property type="protein sequence ID" value="CAB9494550.1"/>
    <property type="molecule type" value="Genomic_DNA"/>
</dbReference>
<feature type="transmembrane region" description="Helical" evidence="1">
    <location>
        <begin position="84"/>
        <end position="107"/>
    </location>
</feature>
<dbReference type="AlphaFoldDB" id="A0A6T9Y7L3"/>
<organism evidence="4 5">
    <name type="scientific">Alteromonas macleodii</name>
    <name type="common">Pseudoalteromonas macleodii</name>
    <dbReference type="NCBI Taxonomy" id="28108"/>
    <lineage>
        <taxon>Bacteria</taxon>
        <taxon>Pseudomonadati</taxon>
        <taxon>Pseudomonadota</taxon>
        <taxon>Gammaproteobacteria</taxon>
        <taxon>Alteromonadales</taxon>
        <taxon>Alteromonadaceae</taxon>
        <taxon>Alteromonas/Salinimonas group</taxon>
        <taxon>Alteromonas</taxon>
    </lineage>
</organism>
<keyword evidence="1" id="KW-0472">Membrane</keyword>
<feature type="domain" description="FecR N-terminal" evidence="3">
    <location>
        <begin position="16"/>
        <end position="54"/>
    </location>
</feature>
<dbReference type="Pfam" id="PF04773">
    <property type="entry name" value="FecR"/>
    <property type="match status" value="1"/>
</dbReference>
<dbReference type="PIRSF" id="PIRSF018266">
    <property type="entry name" value="FecR"/>
    <property type="match status" value="1"/>
</dbReference>
<dbReference type="InterPro" id="IPR006860">
    <property type="entry name" value="FecR"/>
</dbReference>
<dbReference type="Gene3D" id="3.55.50.30">
    <property type="match status" value="1"/>
</dbReference>
<evidence type="ECO:0000259" key="2">
    <source>
        <dbReference type="Pfam" id="PF04773"/>
    </source>
</evidence>
<reference evidence="4 5" key="1">
    <citation type="submission" date="2020-06" db="EMBL/GenBank/DDBJ databases">
        <authorList>
            <person name="Duchaud E."/>
        </authorList>
    </citation>
    <scope>NUCLEOTIDE SEQUENCE [LARGE SCALE GENOMIC DNA]</scope>
    <source>
        <strain evidence="4">Alteromonas fortis</strain>
    </source>
</reference>
<dbReference type="PANTHER" id="PTHR30273">
    <property type="entry name" value="PERIPLASMIC SIGNAL SENSOR AND SIGMA FACTOR ACTIVATOR FECR-RELATED"/>
    <property type="match status" value="1"/>
</dbReference>
<evidence type="ECO:0000313" key="4">
    <source>
        <dbReference type="EMBL" id="CAB9494550.1"/>
    </source>
</evidence>
<dbReference type="Gene3D" id="2.60.120.1440">
    <property type="match status" value="1"/>
</dbReference>
<dbReference type="Proteomes" id="UP000509458">
    <property type="component" value="Chromosome"/>
</dbReference>
<gene>
    <name evidence="4" type="ORF">ALFOR1_31545</name>
</gene>
<dbReference type="GO" id="GO:0016989">
    <property type="term" value="F:sigma factor antagonist activity"/>
    <property type="evidence" value="ECO:0007669"/>
    <property type="project" value="TreeGrafter"/>
</dbReference>
<accession>A0A6T9Y7L3</accession>
<dbReference type="InterPro" id="IPR012373">
    <property type="entry name" value="Ferrdict_sens_TM"/>
</dbReference>
<evidence type="ECO:0000256" key="1">
    <source>
        <dbReference type="SAM" id="Phobius"/>
    </source>
</evidence>
<dbReference type="PANTHER" id="PTHR30273:SF2">
    <property type="entry name" value="PROTEIN FECR"/>
    <property type="match status" value="1"/>
</dbReference>
<dbReference type="RefSeq" id="WP_179983895.1">
    <property type="nucleotide sequence ID" value="NZ_LR812090.1"/>
</dbReference>
<evidence type="ECO:0000259" key="3">
    <source>
        <dbReference type="Pfam" id="PF16220"/>
    </source>
</evidence>
<name>A0A6T9Y7L3_ALTMA</name>
<keyword evidence="1" id="KW-1133">Transmembrane helix</keyword>
<dbReference type="InterPro" id="IPR032623">
    <property type="entry name" value="FecR_N"/>
</dbReference>
<keyword evidence="1" id="KW-0812">Transmembrane</keyword>
<proteinExistence type="predicted"/>